<sequence length="242" mass="28207">MAIWNPWRGCHRVSDGCRFCFIHEGDKKRKQNTSIIEKTTHFSAPIKKKKQGIYKMKGPQQVFVCFSSDFFVEAADAWRPECWKMIKERSDLNFFFLTKRIHRFEEVIPPDWGDGYENVSIGVSVENQQMVDQRLAYFQSLPIKHKSIACQPLLGPVKLAAYLTGIELVVVGGEYHQKARPLDYQWILDVREECIASQIAFEFRQCGTHFVKDGQNYQLNYRQLFSQAKKAAINWYPGNNEL</sequence>
<accession>A0ABV0EXL8</accession>
<reference evidence="1 2" key="1">
    <citation type="submission" date="2021-03" db="EMBL/GenBank/DDBJ databases">
        <authorList>
            <person name="Gilmore M.S."/>
            <person name="Schwartzman J."/>
            <person name="Van Tyne D."/>
            <person name="Martin M."/>
            <person name="Earl A.M."/>
            <person name="Manson A.L."/>
            <person name="Straub T."/>
            <person name="Salamzade R."/>
            <person name="Saavedra J."/>
            <person name="Lebreton F."/>
            <person name="Prichula J."/>
            <person name="Schaufler K."/>
            <person name="Gaca A."/>
            <person name="Sgardioli B."/>
            <person name="Wagenaar J."/>
            <person name="Strong T."/>
        </authorList>
    </citation>
    <scope>NUCLEOTIDE SEQUENCE [LARGE SCALE GENOMIC DNA]</scope>
    <source>
        <strain evidence="1 2">665A</strain>
    </source>
</reference>
<dbReference type="EMBL" id="JAFREL020000003">
    <property type="protein sequence ID" value="MEO1772012.1"/>
    <property type="molecule type" value="Genomic_DNA"/>
</dbReference>
<evidence type="ECO:0000313" key="2">
    <source>
        <dbReference type="Proteomes" id="UP000664357"/>
    </source>
</evidence>
<dbReference type="InterPro" id="IPR011101">
    <property type="entry name" value="DUF5131"/>
</dbReference>
<keyword evidence="2" id="KW-1185">Reference proteome</keyword>
<dbReference type="Pfam" id="PF07505">
    <property type="entry name" value="DUF5131"/>
    <property type="match status" value="1"/>
</dbReference>
<evidence type="ECO:0000313" key="1">
    <source>
        <dbReference type="EMBL" id="MEO1772012.1"/>
    </source>
</evidence>
<organism evidence="1 2">
    <name type="scientific">Candidatus Enterococcus ferrettii</name>
    <dbReference type="NCBI Taxonomy" id="2815324"/>
    <lineage>
        <taxon>Bacteria</taxon>
        <taxon>Bacillati</taxon>
        <taxon>Bacillota</taxon>
        <taxon>Bacilli</taxon>
        <taxon>Lactobacillales</taxon>
        <taxon>Enterococcaceae</taxon>
        <taxon>Enterococcus</taxon>
    </lineage>
</organism>
<reference evidence="1 2" key="2">
    <citation type="submission" date="2024-02" db="EMBL/GenBank/DDBJ databases">
        <title>The Genome Sequence of Enterococcus sp. DIV0159.</title>
        <authorList>
            <person name="Earl A."/>
            <person name="Manson A."/>
            <person name="Gilmore M."/>
            <person name="Sanders J."/>
            <person name="Shea T."/>
            <person name="Howe W."/>
            <person name="Livny J."/>
            <person name="Cuomo C."/>
            <person name="Neafsey D."/>
            <person name="Birren B."/>
        </authorList>
    </citation>
    <scope>NUCLEOTIDE SEQUENCE [LARGE SCALE GENOMIC DNA]</scope>
    <source>
        <strain evidence="1 2">665A</strain>
    </source>
</reference>
<name>A0ABV0EXL8_9ENTE</name>
<proteinExistence type="predicted"/>
<evidence type="ECO:0008006" key="3">
    <source>
        <dbReference type="Google" id="ProtNLM"/>
    </source>
</evidence>
<dbReference type="Proteomes" id="UP000664357">
    <property type="component" value="Unassembled WGS sequence"/>
</dbReference>
<comment type="caution">
    <text evidence="1">The sequence shown here is derived from an EMBL/GenBank/DDBJ whole genome shotgun (WGS) entry which is preliminary data.</text>
</comment>
<gene>
    <name evidence="1" type="ORF">JZO67_003994</name>
</gene>
<protein>
    <recommendedName>
        <fullName evidence="3">DUF5131 family protein</fullName>
    </recommendedName>
</protein>
<dbReference type="RefSeq" id="WP_207704754.1">
    <property type="nucleotide sequence ID" value="NZ_JAFREL020000003.1"/>
</dbReference>